<dbReference type="Pfam" id="PF01878">
    <property type="entry name" value="EVE"/>
    <property type="match status" value="1"/>
</dbReference>
<sequence length="153" mass="17715">MAYWLLKSEPAEYGIEDLKREGRALWDGVRNYQARNHLLRMEVGDLCFFYHSSTEPPGVAGLCRVVRTRLPDPSQFDPQSPYFDPKSRPEAPRWWTVEVEYLEDFPLIPLSRLRQVFPPDHPLVRRGNRLSVMPVPEEVARALLALIGRTGSR</sequence>
<evidence type="ECO:0000313" key="3">
    <source>
        <dbReference type="Proteomes" id="UP000030364"/>
    </source>
</evidence>
<dbReference type="CDD" id="cd21133">
    <property type="entry name" value="EVE"/>
    <property type="match status" value="1"/>
</dbReference>
<dbReference type="InterPro" id="IPR047197">
    <property type="entry name" value="THYN1-like_EVE"/>
</dbReference>
<dbReference type="Proteomes" id="UP000030364">
    <property type="component" value="Unassembled WGS sequence"/>
</dbReference>
<proteinExistence type="predicted"/>
<dbReference type="OrthoDB" id="9791347at2"/>
<dbReference type="EMBL" id="JPSL02000036">
    <property type="protein sequence ID" value="KGQ20887.2"/>
    <property type="molecule type" value="Genomic_DNA"/>
</dbReference>
<dbReference type="RefSeq" id="WP_038067654.1">
    <property type="nucleotide sequence ID" value="NZ_JPSL02000036.1"/>
</dbReference>
<dbReference type="STRING" id="276.THFILI_02390"/>
<gene>
    <name evidence="2" type="ORF">THFILI_02390</name>
</gene>
<organism evidence="2 3">
    <name type="scientific">Thermus filiformis</name>
    <dbReference type="NCBI Taxonomy" id="276"/>
    <lineage>
        <taxon>Bacteria</taxon>
        <taxon>Thermotogati</taxon>
        <taxon>Deinococcota</taxon>
        <taxon>Deinococci</taxon>
        <taxon>Thermales</taxon>
        <taxon>Thermaceae</taxon>
        <taxon>Thermus</taxon>
    </lineage>
</organism>
<feature type="domain" description="EVE" evidence="1">
    <location>
        <begin position="2"/>
        <end position="145"/>
    </location>
</feature>
<dbReference type="InterPro" id="IPR002740">
    <property type="entry name" value="EVE_domain"/>
</dbReference>
<dbReference type="SUPFAM" id="SSF88697">
    <property type="entry name" value="PUA domain-like"/>
    <property type="match status" value="1"/>
</dbReference>
<dbReference type="InterPro" id="IPR052181">
    <property type="entry name" value="5hmC_binding"/>
</dbReference>
<dbReference type="PANTHER" id="PTHR14087:SF7">
    <property type="entry name" value="THYMOCYTE NUCLEAR PROTEIN 1"/>
    <property type="match status" value="1"/>
</dbReference>
<comment type="caution">
    <text evidence="2">The sequence shown here is derived from an EMBL/GenBank/DDBJ whole genome shotgun (WGS) entry which is preliminary data.</text>
</comment>
<reference evidence="2 3" key="1">
    <citation type="journal article" date="2015" name="Genome Announc.">
        <title>Draft Genome Sequence of the Thermophile Thermus filiformis ATCC 43280, Producer of Carotenoid-(Di)glucoside-Branched Fatty Acid (Di)esters and Source of Hyperthermostable Enzymes of Biotechnological Interest.</title>
        <authorList>
            <person name="Mandelli F."/>
            <person name="Oliveira Ramires B."/>
            <person name="Couger M.B."/>
            <person name="Paixao D.A."/>
            <person name="Camilo C.M."/>
            <person name="Polikarpov I."/>
            <person name="Prade R."/>
            <person name="Riano-Pachon D.M."/>
            <person name="Squina F.M."/>
        </authorList>
    </citation>
    <scope>NUCLEOTIDE SEQUENCE [LARGE SCALE GENOMIC DNA]</scope>
    <source>
        <strain evidence="2 3">ATCC 43280</strain>
    </source>
</reference>
<evidence type="ECO:0000259" key="1">
    <source>
        <dbReference type="Pfam" id="PF01878"/>
    </source>
</evidence>
<keyword evidence="3" id="KW-1185">Reference proteome</keyword>
<dbReference type="InterPro" id="IPR015947">
    <property type="entry name" value="PUA-like_sf"/>
</dbReference>
<dbReference type="Gene3D" id="3.10.590.10">
    <property type="entry name" value="ph1033 like domains"/>
    <property type="match status" value="1"/>
</dbReference>
<accession>A0A0A2WQ48</accession>
<evidence type="ECO:0000313" key="2">
    <source>
        <dbReference type="EMBL" id="KGQ20887.2"/>
    </source>
</evidence>
<dbReference type="PANTHER" id="PTHR14087">
    <property type="entry name" value="THYMOCYTE NUCLEAR PROTEIN 1"/>
    <property type="match status" value="1"/>
</dbReference>
<dbReference type="AlphaFoldDB" id="A0A0A2WQ48"/>
<protein>
    <submittedName>
        <fullName evidence="2">Thymocyte nuclear protein 1</fullName>
    </submittedName>
</protein>
<name>A0A0A2WQ48_THEFI</name>